<dbReference type="EMBL" id="OBEL01000001">
    <property type="protein sequence ID" value="SNZ07363.1"/>
    <property type="molecule type" value="Genomic_DNA"/>
</dbReference>
<evidence type="ECO:0000313" key="3">
    <source>
        <dbReference type="Proteomes" id="UP000219439"/>
    </source>
</evidence>
<dbReference type="OrthoDB" id="8450399at2"/>
<proteinExistence type="predicted"/>
<feature type="region of interest" description="Disordered" evidence="1">
    <location>
        <begin position="1"/>
        <end position="64"/>
    </location>
</feature>
<gene>
    <name evidence="2" type="ORF">SAMN06265368_0881</name>
</gene>
<dbReference type="Proteomes" id="UP000219439">
    <property type="component" value="Unassembled WGS sequence"/>
</dbReference>
<reference evidence="2 3" key="1">
    <citation type="submission" date="2017-09" db="EMBL/GenBank/DDBJ databases">
        <authorList>
            <person name="Ehlers B."/>
            <person name="Leendertz F.H."/>
        </authorList>
    </citation>
    <scope>NUCLEOTIDE SEQUENCE [LARGE SCALE GENOMIC DNA]</scope>
    <source>
        <strain evidence="2 3">DSM 18289</strain>
    </source>
</reference>
<dbReference type="AlphaFoldDB" id="A0A285NEP3"/>
<name>A0A285NEP3_9HYPH</name>
<protein>
    <submittedName>
        <fullName evidence="2">Uncharacterized protein</fullName>
    </submittedName>
</protein>
<dbReference type="RefSeq" id="WP_141401179.1">
    <property type="nucleotide sequence ID" value="NZ_OBEL01000001.1"/>
</dbReference>
<evidence type="ECO:0000256" key="1">
    <source>
        <dbReference type="SAM" id="MobiDB-lite"/>
    </source>
</evidence>
<sequence>MMISGTHTALSAMRDASDRAAEIAHSIANGGPVHANIDDSSPDKPKPKDAVGALSTPVSASPDASPVMQLVDLKQTEMVFKTSALAARTLIETSQELMESLR</sequence>
<evidence type="ECO:0000313" key="2">
    <source>
        <dbReference type="EMBL" id="SNZ07363.1"/>
    </source>
</evidence>
<organism evidence="2 3">
    <name type="scientific">Cohaesibacter gelatinilyticus</name>
    <dbReference type="NCBI Taxonomy" id="372072"/>
    <lineage>
        <taxon>Bacteria</taxon>
        <taxon>Pseudomonadati</taxon>
        <taxon>Pseudomonadota</taxon>
        <taxon>Alphaproteobacteria</taxon>
        <taxon>Hyphomicrobiales</taxon>
        <taxon>Cohaesibacteraceae</taxon>
    </lineage>
</organism>
<keyword evidence="3" id="KW-1185">Reference proteome</keyword>
<accession>A0A285NEP3</accession>